<evidence type="ECO:0000313" key="1">
    <source>
        <dbReference type="EMBL" id="KZV22080.1"/>
    </source>
</evidence>
<dbReference type="AlphaFoldDB" id="A0A2Z7ALS4"/>
<gene>
    <name evidence="1" type="ORF">F511_28321</name>
</gene>
<dbReference type="Proteomes" id="UP000250235">
    <property type="component" value="Unassembled WGS sequence"/>
</dbReference>
<sequence>MESSLIANALQVNFDSVLTFPEEGMVKMFKALESTGLRSFLGCPSVLYEQDLEQFFSVAFVRENEVSSSVQGKFVGIFEEKFVGAFELSIAGLIDMTEVPKDLVYDARCIFSASGEPVKTFCKKREMKFEFRLLNYILAKSVTVKAGSFDAVTHERFLLMTAIHFGLKINWIKILFDIFKEMVTKSSKQAKGFAAQICVLLKGAPNLTLGEAKNFPPLKILTVKTVGTFPPSINDGMYDDATRMHGLAHIIEGVMHVGNLYTLFTLAVSWLELPLMLAHIIGDIKGTVYRDSTLMGHLDT</sequence>
<accession>A0A2Z7ALS4</accession>
<name>A0A2Z7ALS4_9LAMI</name>
<keyword evidence="2" id="KW-1185">Reference proteome</keyword>
<protein>
    <recommendedName>
        <fullName evidence="3">Dystroglycan-like</fullName>
    </recommendedName>
</protein>
<dbReference type="OrthoDB" id="848707at2759"/>
<organism evidence="1 2">
    <name type="scientific">Dorcoceras hygrometricum</name>
    <dbReference type="NCBI Taxonomy" id="472368"/>
    <lineage>
        <taxon>Eukaryota</taxon>
        <taxon>Viridiplantae</taxon>
        <taxon>Streptophyta</taxon>
        <taxon>Embryophyta</taxon>
        <taxon>Tracheophyta</taxon>
        <taxon>Spermatophyta</taxon>
        <taxon>Magnoliopsida</taxon>
        <taxon>eudicotyledons</taxon>
        <taxon>Gunneridae</taxon>
        <taxon>Pentapetalae</taxon>
        <taxon>asterids</taxon>
        <taxon>lamiids</taxon>
        <taxon>Lamiales</taxon>
        <taxon>Gesneriaceae</taxon>
        <taxon>Didymocarpoideae</taxon>
        <taxon>Trichosporeae</taxon>
        <taxon>Loxocarpinae</taxon>
        <taxon>Dorcoceras</taxon>
    </lineage>
</organism>
<dbReference type="EMBL" id="KV014468">
    <property type="protein sequence ID" value="KZV22080.1"/>
    <property type="molecule type" value="Genomic_DNA"/>
</dbReference>
<reference evidence="1 2" key="1">
    <citation type="journal article" date="2015" name="Proc. Natl. Acad. Sci. U.S.A.">
        <title>The resurrection genome of Boea hygrometrica: A blueprint for survival of dehydration.</title>
        <authorList>
            <person name="Xiao L."/>
            <person name="Yang G."/>
            <person name="Zhang L."/>
            <person name="Yang X."/>
            <person name="Zhao S."/>
            <person name="Ji Z."/>
            <person name="Zhou Q."/>
            <person name="Hu M."/>
            <person name="Wang Y."/>
            <person name="Chen M."/>
            <person name="Xu Y."/>
            <person name="Jin H."/>
            <person name="Xiao X."/>
            <person name="Hu G."/>
            <person name="Bao F."/>
            <person name="Hu Y."/>
            <person name="Wan P."/>
            <person name="Li L."/>
            <person name="Deng X."/>
            <person name="Kuang T."/>
            <person name="Xiang C."/>
            <person name="Zhu J.K."/>
            <person name="Oliver M.J."/>
            <person name="He Y."/>
        </authorList>
    </citation>
    <scope>NUCLEOTIDE SEQUENCE [LARGE SCALE GENOMIC DNA]</scope>
    <source>
        <strain evidence="2">cv. XS01</strain>
    </source>
</reference>
<evidence type="ECO:0008006" key="3">
    <source>
        <dbReference type="Google" id="ProtNLM"/>
    </source>
</evidence>
<proteinExistence type="predicted"/>
<evidence type="ECO:0000313" key="2">
    <source>
        <dbReference type="Proteomes" id="UP000250235"/>
    </source>
</evidence>